<dbReference type="Pfam" id="PF00512">
    <property type="entry name" value="HisKA"/>
    <property type="match status" value="1"/>
</dbReference>
<accession>A0AAN4UBP4</accession>
<keyword evidence="4" id="KW-0597">Phosphoprotein</keyword>
<keyword evidence="6" id="KW-0812">Transmembrane</keyword>
<comment type="caution">
    <text evidence="13">The sequence shown here is derived from an EMBL/GenBank/DDBJ whole genome shotgun (WGS) entry which is preliminary data.</text>
</comment>
<evidence type="ECO:0000259" key="11">
    <source>
        <dbReference type="PROSITE" id="PS50109"/>
    </source>
</evidence>
<dbReference type="EMBL" id="BKBQ01000008">
    <property type="protein sequence ID" value="GEQ53829.1"/>
    <property type="molecule type" value="Genomic_DNA"/>
</dbReference>
<comment type="subcellular location">
    <subcellularLocation>
        <location evidence="2">Membrane</location>
        <topology evidence="2">Multi-pass membrane protein</topology>
    </subcellularLocation>
</comment>
<evidence type="ECO:0000256" key="4">
    <source>
        <dbReference type="ARBA" id="ARBA00022553"/>
    </source>
</evidence>
<dbReference type="GO" id="GO:0005886">
    <property type="term" value="C:plasma membrane"/>
    <property type="evidence" value="ECO:0007669"/>
    <property type="project" value="TreeGrafter"/>
</dbReference>
<evidence type="ECO:0000313" key="14">
    <source>
        <dbReference type="Proteomes" id="UP000886597"/>
    </source>
</evidence>
<dbReference type="PROSITE" id="PS50109">
    <property type="entry name" value="HIS_KIN"/>
    <property type="match status" value="1"/>
</dbReference>
<dbReference type="Proteomes" id="UP000886607">
    <property type="component" value="Unassembled WGS sequence"/>
</dbReference>
<evidence type="ECO:0000256" key="8">
    <source>
        <dbReference type="ARBA" id="ARBA00022989"/>
    </source>
</evidence>
<dbReference type="EMBL" id="BKBO01000007">
    <property type="protein sequence ID" value="GEQ48829.1"/>
    <property type="molecule type" value="Genomic_DNA"/>
</dbReference>
<keyword evidence="8" id="KW-1133">Transmembrane helix</keyword>
<dbReference type="PANTHER" id="PTHR45528">
    <property type="entry name" value="SENSOR HISTIDINE KINASE CPXA"/>
    <property type="match status" value="1"/>
</dbReference>
<evidence type="ECO:0000256" key="1">
    <source>
        <dbReference type="ARBA" id="ARBA00000085"/>
    </source>
</evidence>
<sequence length="301" mass="35192">MNIWVILFVIVFVLLIISEINRYLQKQTVRALTKQIENIHTNFGTNELLKTQVQSKNLVAFVSAMNRLLLRYKKEQQHYAKKEQELRKEITNISHDLRTPLTSIKGFTELLQSENFSSHEEKEYLDIIYRKVVLLTKLTDSFYVISQVESNDYPIQKEKIDLNQLVIELMMSFFEEFNEASLQVSVDEVNLSEITADLKATTRILTNLIQNAIRYAKSYFRIAFSEDDQFVILTFTNDVHEFDETQLNTIFKRSFSMEPSRSKGQTGLGLYIVKKLVEKQNGKVKAAINNNEFKLSLYFLK</sequence>
<gene>
    <name evidence="12" type="ORF">TK11N_06810</name>
    <name evidence="13" type="ORF">TK2N_06730</name>
</gene>
<name>A0AAN4UBP4_9ENTE</name>
<dbReference type="SUPFAM" id="SSF47384">
    <property type="entry name" value="Homodimeric domain of signal transducing histidine kinase"/>
    <property type="match status" value="1"/>
</dbReference>
<dbReference type="CDD" id="cd00075">
    <property type="entry name" value="HATPase"/>
    <property type="match status" value="1"/>
</dbReference>
<dbReference type="CDD" id="cd00082">
    <property type="entry name" value="HisKA"/>
    <property type="match status" value="1"/>
</dbReference>
<evidence type="ECO:0000313" key="15">
    <source>
        <dbReference type="Proteomes" id="UP000886607"/>
    </source>
</evidence>
<keyword evidence="5" id="KW-0808">Transferase</keyword>
<dbReference type="EC" id="2.7.13.3" evidence="3"/>
<dbReference type="Gene3D" id="1.10.287.130">
    <property type="match status" value="1"/>
</dbReference>
<evidence type="ECO:0000256" key="5">
    <source>
        <dbReference type="ARBA" id="ARBA00022679"/>
    </source>
</evidence>
<keyword evidence="7 13" id="KW-0418">Kinase</keyword>
<keyword evidence="9" id="KW-0902">Two-component regulatory system</keyword>
<dbReference type="InterPro" id="IPR036890">
    <property type="entry name" value="HATPase_C_sf"/>
</dbReference>
<dbReference type="InterPro" id="IPR036097">
    <property type="entry name" value="HisK_dim/P_sf"/>
</dbReference>
<dbReference type="GO" id="GO:0000155">
    <property type="term" value="F:phosphorelay sensor kinase activity"/>
    <property type="evidence" value="ECO:0007669"/>
    <property type="project" value="InterPro"/>
</dbReference>
<dbReference type="Proteomes" id="UP000886597">
    <property type="component" value="Unassembled WGS sequence"/>
</dbReference>
<evidence type="ECO:0000256" key="7">
    <source>
        <dbReference type="ARBA" id="ARBA00022777"/>
    </source>
</evidence>
<evidence type="ECO:0000256" key="6">
    <source>
        <dbReference type="ARBA" id="ARBA00022692"/>
    </source>
</evidence>
<evidence type="ECO:0000256" key="2">
    <source>
        <dbReference type="ARBA" id="ARBA00004141"/>
    </source>
</evidence>
<evidence type="ECO:0000256" key="9">
    <source>
        <dbReference type="ARBA" id="ARBA00023012"/>
    </source>
</evidence>
<dbReference type="SUPFAM" id="SSF55874">
    <property type="entry name" value="ATPase domain of HSP90 chaperone/DNA topoisomerase II/histidine kinase"/>
    <property type="match status" value="1"/>
</dbReference>
<evidence type="ECO:0000256" key="10">
    <source>
        <dbReference type="ARBA" id="ARBA00023136"/>
    </source>
</evidence>
<feature type="domain" description="Histidine kinase" evidence="11">
    <location>
        <begin position="92"/>
        <end position="301"/>
    </location>
</feature>
<reference evidence="13" key="2">
    <citation type="journal article" date="2020" name="Int. Dairy J.">
        <title>Lactic acid bacterial diversity in Brie cheese focusing on salt concentration and pH of isolation medium and characterisation of halophilic and alkaliphilic lactic acid bacterial isolates.</title>
        <authorList>
            <person name="Unno R."/>
            <person name="Matsutani M."/>
            <person name="Suzuki T."/>
            <person name="Kodama K."/>
            <person name="Matsushita H."/>
            <person name="Yamasato K."/>
            <person name="Koizumi Y."/>
            <person name="Ishikawa M."/>
        </authorList>
    </citation>
    <scope>NUCLEOTIDE SEQUENCE</scope>
    <source>
        <strain evidence="13">7C1</strain>
        <strain evidence="12">8C4</strain>
    </source>
</reference>
<evidence type="ECO:0000313" key="13">
    <source>
        <dbReference type="EMBL" id="GEQ53829.1"/>
    </source>
</evidence>
<dbReference type="SMART" id="SM00387">
    <property type="entry name" value="HATPase_c"/>
    <property type="match status" value="1"/>
</dbReference>
<proteinExistence type="predicted"/>
<dbReference type="RefSeq" id="WP_202583629.1">
    <property type="nucleotide sequence ID" value="NZ_BKBO01000007.1"/>
</dbReference>
<dbReference type="AlphaFoldDB" id="A0AAN4UBP4"/>
<dbReference type="InterPro" id="IPR003661">
    <property type="entry name" value="HisK_dim/P_dom"/>
</dbReference>
<dbReference type="InterPro" id="IPR050398">
    <property type="entry name" value="HssS/ArlS-like"/>
</dbReference>
<organism evidence="13 14">
    <name type="scientific">Tetragenococcus koreensis</name>
    <dbReference type="NCBI Taxonomy" id="290335"/>
    <lineage>
        <taxon>Bacteria</taxon>
        <taxon>Bacillati</taxon>
        <taxon>Bacillota</taxon>
        <taxon>Bacilli</taxon>
        <taxon>Lactobacillales</taxon>
        <taxon>Enterococcaceae</taxon>
        <taxon>Tetragenococcus</taxon>
    </lineage>
</organism>
<reference evidence="13" key="1">
    <citation type="submission" date="2019-08" db="EMBL/GenBank/DDBJ databases">
        <authorList>
            <person name="Ishikawa M."/>
            <person name="Suzuki T."/>
            <person name="Matsutani M."/>
        </authorList>
    </citation>
    <scope>NUCLEOTIDE SEQUENCE</scope>
    <source>
        <strain evidence="13">7C1</strain>
        <strain evidence="12">8C4</strain>
    </source>
</reference>
<dbReference type="InterPro" id="IPR005467">
    <property type="entry name" value="His_kinase_dom"/>
</dbReference>
<dbReference type="Gene3D" id="3.30.565.10">
    <property type="entry name" value="Histidine kinase-like ATPase, C-terminal domain"/>
    <property type="match status" value="1"/>
</dbReference>
<protein>
    <recommendedName>
        <fullName evidence="3">histidine kinase</fullName>
        <ecNumber evidence="3">2.7.13.3</ecNumber>
    </recommendedName>
</protein>
<keyword evidence="10" id="KW-0472">Membrane</keyword>
<evidence type="ECO:0000313" key="12">
    <source>
        <dbReference type="EMBL" id="GEQ48829.1"/>
    </source>
</evidence>
<dbReference type="SMART" id="SM00388">
    <property type="entry name" value="HisKA"/>
    <property type="match status" value="1"/>
</dbReference>
<comment type="catalytic activity">
    <reaction evidence="1">
        <text>ATP + protein L-histidine = ADP + protein N-phospho-L-histidine.</text>
        <dbReference type="EC" id="2.7.13.3"/>
    </reaction>
</comment>
<evidence type="ECO:0000256" key="3">
    <source>
        <dbReference type="ARBA" id="ARBA00012438"/>
    </source>
</evidence>
<keyword evidence="15" id="KW-1185">Reference proteome</keyword>
<dbReference type="PANTHER" id="PTHR45528:SF8">
    <property type="entry name" value="HISTIDINE KINASE"/>
    <property type="match status" value="1"/>
</dbReference>
<dbReference type="Pfam" id="PF02518">
    <property type="entry name" value="HATPase_c"/>
    <property type="match status" value="1"/>
</dbReference>
<dbReference type="InterPro" id="IPR003594">
    <property type="entry name" value="HATPase_dom"/>
</dbReference>